<accession>A0A1P8MUW8</accession>
<name>A0A1P8MUW8_9RHOB</name>
<dbReference type="SUPFAM" id="SSF53474">
    <property type="entry name" value="alpha/beta-Hydrolases"/>
    <property type="match status" value="1"/>
</dbReference>
<protein>
    <submittedName>
        <fullName evidence="2">Lysophospholipase</fullName>
    </submittedName>
</protein>
<dbReference type="Proteomes" id="UP000186336">
    <property type="component" value="Chromosome"/>
</dbReference>
<organism evidence="2 3">
    <name type="scientific">Tateyamaria omphalii</name>
    <dbReference type="NCBI Taxonomy" id="299262"/>
    <lineage>
        <taxon>Bacteria</taxon>
        <taxon>Pseudomonadati</taxon>
        <taxon>Pseudomonadota</taxon>
        <taxon>Alphaproteobacteria</taxon>
        <taxon>Rhodobacterales</taxon>
        <taxon>Roseobacteraceae</taxon>
        <taxon>Tateyamaria</taxon>
    </lineage>
</organism>
<reference evidence="2 3" key="1">
    <citation type="submission" date="2017-01" db="EMBL/GenBank/DDBJ databases">
        <title>Complete genome of Tateyamaria omphalii DOK1-4 isolated from seawater in Dokdo.</title>
        <authorList>
            <person name="Kim J.H."/>
            <person name="Chi W.-J."/>
        </authorList>
    </citation>
    <scope>NUCLEOTIDE SEQUENCE [LARGE SCALE GENOMIC DNA]</scope>
    <source>
        <strain evidence="2 3">DOK1-4</strain>
    </source>
</reference>
<evidence type="ECO:0000313" key="2">
    <source>
        <dbReference type="EMBL" id="APX11890.1"/>
    </source>
</evidence>
<evidence type="ECO:0000259" key="1">
    <source>
        <dbReference type="Pfam" id="PF12146"/>
    </source>
</evidence>
<dbReference type="InterPro" id="IPR051044">
    <property type="entry name" value="MAG_DAG_Lipase"/>
</dbReference>
<dbReference type="EMBL" id="CP019312">
    <property type="protein sequence ID" value="APX11890.1"/>
    <property type="molecule type" value="Genomic_DNA"/>
</dbReference>
<dbReference type="OrthoDB" id="9788260at2"/>
<dbReference type="KEGG" id="tom:BWR18_09510"/>
<proteinExistence type="predicted"/>
<dbReference type="Pfam" id="PF12146">
    <property type="entry name" value="Hydrolase_4"/>
    <property type="match status" value="1"/>
</dbReference>
<dbReference type="Gene3D" id="3.40.50.1820">
    <property type="entry name" value="alpha/beta hydrolase"/>
    <property type="match status" value="1"/>
</dbReference>
<gene>
    <name evidence="2" type="ORF">BWR18_09510</name>
</gene>
<keyword evidence="3" id="KW-1185">Reference proteome</keyword>
<dbReference type="InterPro" id="IPR029058">
    <property type="entry name" value="AB_hydrolase_fold"/>
</dbReference>
<evidence type="ECO:0000313" key="3">
    <source>
        <dbReference type="Proteomes" id="UP000186336"/>
    </source>
</evidence>
<dbReference type="InterPro" id="IPR022742">
    <property type="entry name" value="Hydrolase_4"/>
</dbReference>
<feature type="domain" description="Serine aminopeptidase S33" evidence="1">
    <location>
        <begin position="41"/>
        <end position="294"/>
    </location>
</feature>
<dbReference type="AlphaFoldDB" id="A0A1P8MUW8"/>
<dbReference type="RefSeq" id="WP_076627750.1">
    <property type="nucleotide sequence ID" value="NZ_CP019312.1"/>
</dbReference>
<sequence>MTLDAAPLFIDVHPAPLTGAAYWTTAADGVRIRVGCWQPDPAKGTVLLFPGRTEYVEKYAPSAAALAARGFATLAVDWRGQGLADRLHEDRRLGHVNQFLDYQQDVAAVLDAARTLGMPEPYFMLGHSMGGCIGLRALYDGLPVNAAGFTGPMWGIRISPHLRPVAWALGHMMPVIGQGHRLPPGTIIDSYILTADFDDNLLTTDVEMFDMMRDQLTAHPDLALGGPSFVWLREALQETLALSRMPAPNLPCDTFVGTNERIVHVGRIHQRMDSWDDGNLHLIQNGEHEVLMEDARTRAGIFDTLAHRFADAA</sequence>
<dbReference type="STRING" id="299262.BWR18_09510"/>
<dbReference type="PANTHER" id="PTHR11614">
    <property type="entry name" value="PHOSPHOLIPASE-RELATED"/>
    <property type="match status" value="1"/>
</dbReference>